<dbReference type="InterPro" id="IPR017853">
    <property type="entry name" value="GH"/>
</dbReference>
<evidence type="ECO:0000313" key="2">
    <source>
        <dbReference type="Proteomes" id="UP001595548"/>
    </source>
</evidence>
<accession>A0ABV7HJG3</accession>
<keyword evidence="1" id="KW-0378">Hydrolase</keyword>
<keyword evidence="2" id="KW-1185">Reference proteome</keyword>
<dbReference type="Proteomes" id="UP001595548">
    <property type="component" value="Unassembled WGS sequence"/>
</dbReference>
<dbReference type="PANTHER" id="PTHR46145">
    <property type="entry name" value="HEPARANASE"/>
    <property type="match status" value="1"/>
</dbReference>
<name>A0ABV7HJG3_9GAMM</name>
<protein>
    <submittedName>
        <fullName evidence="1">Glycoside hydrolase</fullName>
    </submittedName>
</protein>
<dbReference type="InterPro" id="IPR005199">
    <property type="entry name" value="Glyco_hydro_79"/>
</dbReference>
<comment type="caution">
    <text evidence="1">The sequence shown here is derived from an EMBL/GenBank/DDBJ whole genome shotgun (WGS) entry which is preliminary data.</text>
</comment>
<dbReference type="GO" id="GO:0016787">
    <property type="term" value="F:hydrolase activity"/>
    <property type="evidence" value="ECO:0007669"/>
    <property type="project" value="UniProtKB-KW"/>
</dbReference>
<dbReference type="PANTHER" id="PTHR46145:SF4">
    <property type="entry name" value="HEPARANASE"/>
    <property type="match status" value="1"/>
</dbReference>
<organism evidence="1 2">
    <name type="scientific">Gilvimarinus japonicus</name>
    <dbReference type="NCBI Taxonomy" id="1796469"/>
    <lineage>
        <taxon>Bacteria</taxon>
        <taxon>Pseudomonadati</taxon>
        <taxon>Pseudomonadota</taxon>
        <taxon>Gammaproteobacteria</taxon>
        <taxon>Cellvibrionales</taxon>
        <taxon>Cellvibrionaceae</taxon>
        <taxon>Gilvimarinus</taxon>
    </lineage>
</organism>
<dbReference type="EMBL" id="JBHRTL010000003">
    <property type="protein sequence ID" value="MFC3154020.1"/>
    <property type="molecule type" value="Genomic_DNA"/>
</dbReference>
<dbReference type="Gene3D" id="3.20.20.80">
    <property type="entry name" value="Glycosidases"/>
    <property type="match status" value="1"/>
</dbReference>
<proteinExistence type="predicted"/>
<dbReference type="Pfam" id="PF03662">
    <property type="entry name" value="Glyco_hydro_79n"/>
    <property type="match status" value="1"/>
</dbReference>
<reference evidence="2" key="1">
    <citation type="journal article" date="2019" name="Int. J. Syst. Evol. Microbiol.">
        <title>The Global Catalogue of Microorganisms (GCM) 10K type strain sequencing project: providing services to taxonomists for standard genome sequencing and annotation.</title>
        <authorList>
            <consortium name="The Broad Institute Genomics Platform"/>
            <consortium name="The Broad Institute Genome Sequencing Center for Infectious Disease"/>
            <person name="Wu L."/>
            <person name="Ma J."/>
        </authorList>
    </citation>
    <scope>NUCLEOTIDE SEQUENCE [LARGE SCALE GENOMIC DNA]</scope>
    <source>
        <strain evidence="2">KCTC 52141</strain>
    </source>
</reference>
<gene>
    <name evidence="1" type="ORF">ACFOEB_02315</name>
</gene>
<dbReference type="SUPFAM" id="SSF51445">
    <property type="entry name" value="(Trans)glycosidases"/>
    <property type="match status" value="1"/>
</dbReference>
<sequence>MKLVGHILSLPSARHSLFAIMGAYITMPNSLLLMLPRWYARLKRQYTARAGTTSGSVAITVDTHAPVARVSDCYLSFSIDISVLAGGFWWEGSEGSRRGLGTLRVPPLTLKGNKLDALVQALGPSYLRIGGSEADKIHYFSAPADEPDALVLTRKQWDRLHRFIERNELKLIFTVKYGLFTRHAHGLWCGDEVRELLEYSRDQDYQIDVFELGNELNAYWAFHGVRAQPRARDLATDYATFIDHIREYYPDAQVSGPGSAFWPRIGEAFKPFSNITRRFLQELTAPLDIVNWHYYPFQSSRSPVRTRGANVRTLLNPKSFTDFAKYSQTLTFWRDQYQPQAQLWTGETGSAQCGGQPKLSDRFISSFWWADQLAQGALLGHQVMVRQSLLGGDYGLLDRLTLKPRPDYWVSWLWVRLMGNGVYRCYHTDKHLRIYAQQHPDKKHITLMIINLKPRGVRIDVAIPGTAAERYTVTAKRLTSRKVAINGVKPKLQKGKLTLAHFPQPQHSNRVPGYSISFWLYNH</sequence>
<evidence type="ECO:0000313" key="1">
    <source>
        <dbReference type="EMBL" id="MFC3154020.1"/>
    </source>
</evidence>
<dbReference type="RefSeq" id="WP_339617437.1">
    <property type="nucleotide sequence ID" value="NZ_AP031500.1"/>
</dbReference>